<proteinExistence type="predicted"/>
<organism evidence="1 2">
    <name type="scientific">Paraphaeosphaeria sporulosa</name>
    <dbReference type="NCBI Taxonomy" id="1460663"/>
    <lineage>
        <taxon>Eukaryota</taxon>
        <taxon>Fungi</taxon>
        <taxon>Dikarya</taxon>
        <taxon>Ascomycota</taxon>
        <taxon>Pezizomycotina</taxon>
        <taxon>Dothideomycetes</taxon>
        <taxon>Pleosporomycetidae</taxon>
        <taxon>Pleosporales</taxon>
        <taxon>Massarineae</taxon>
        <taxon>Didymosphaeriaceae</taxon>
        <taxon>Paraphaeosphaeria</taxon>
    </lineage>
</organism>
<protein>
    <submittedName>
        <fullName evidence="1">Uncharacterized protein</fullName>
    </submittedName>
</protein>
<accession>A0A177BYF6</accession>
<dbReference type="RefSeq" id="XP_018029812.1">
    <property type="nucleotide sequence ID" value="XM_018186056.1"/>
</dbReference>
<dbReference type="AlphaFoldDB" id="A0A177BYF6"/>
<dbReference type="InParanoid" id="A0A177BYF6"/>
<dbReference type="GeneID" id="28769542"/>
<keyword evidence="2" id="KW-1185">Reference proteome</keyword>
<evidence type="ECO:0000313" key="1">
    <source>
        <dbReference type="EMBL" id="OAF99446.1"/>
    </source>
</evidence>
<dbReference type="EMBL" id="KV441562">
    <property type="protein sequence ID" value="OAF99446.1"/>
    <property type="molecule type" value="Genomic_DNA"/>
</dbReference>
<evidence type="ECO:0000313" key="2">
    <source>
        <dbReference type="Proteomes" id="UP000077069"/>
    </source>
</evidence>
<name>A0A177BYF6_9PLEO</name>
<reference evidence="1 2" key="1">
    <citation type="submission" date="2016-05" db="EMBL/GenBank/DDBJ databases">
        <title>Comparative analysis of secretome profiles of manganese(II)-oxidizing ascomycete fungi.</title>
        <authorList>
            <consortium name="DOE Joint Genome Institute"/>
            <person name="Zeiner C.A."/>
            <person name="Purvine S.O."/>
            <person name="Zink E.M."/>
            <person name="Wu S."/>
            <person name="Pasa-Tolic L."/>
            <person name="Chaput D.L."/>
            <person name="Haridas S."/>
            <person name="Grigoriev I.V."/>
            <person name="Santelli C.M."/>
            <person name="Hansel C.M."/>
        </authorList>
    </citation>
    <scope>NUCLEOTIDE SEQUENCE [LARGE SCALE GENOMIC DNA]</scope>
    <source>
        <strain evidence="1 2">AP3s5-JAC2a</strain>
    </source>
</reference>
<gene>
    <name evidence="1" type="ORF">CC84DRAFT_403395</name>
</gene>
<dbReference type="Proteomes" id="UP000077069">
    <property type="component" value="Unassembled WGS sequence"/>
</dbReference>
<sequence>MKGSASYRDIDVRTVRRRPRRPLPRTKISRCLGLLARGHVTTFPPALTTPNDVADLDHGTTALSLRSCASSLHLETRSLPVKSLGRPNPLGNDKRRPECRWFRPISTKPPCFDKRAESTKLLDPFCHRWSAPLNRDALTTIETAFIVRVVSVPSVAILAKVAA</sequence>